<proteinExistence type="predicted"/>
<accession>A0A1H2XGB0</accession>
<feature type="compositionally biased region" description="Low complexity" evidence="1">
    <location>
        <begin position="34"/>
        <end position="45"/>
    </location>
</feature>
<dbReference type="RefSeq" id="WP_092887606.1">
    <property type="nucleotide sequence ID" value="NZ_CP061498.1"/>
</dbReference>
<keyword evidence="3" id="KW-1185">Reference proteome</keyword>
<gene>
    <name evidence="2" type="ORF">SAMN04488238_104180</name>
</gene>
<reference evidence="2 3" key="1">
    <citation type="submission" date="2016-10" db="EMBL/GenBank/DDBJ databases">
        <authorList>
            <person name="de Groot N.N."/>
        </authorList>
    </citation>
    <scope>NUCLEOTIDE SEQUENCE [LARGE SCALE GENOMIC DNA]</scope>
    <source>
        <strain evidence="2 3">CGMCC 1.8894</strain>
    </source>
</reference>
<protein>
    <submittedName>
        <fullName evidence="2">Uncharacterized protein</fullName>
    </submittedName>
</protein>
<sequence length="368" mass="38383">MTDPVSNKNIEDVLSSIRRLVSQETLNTGGGKAAAGPARPASDAPALRHTGVGQAAAAVDKLVLTPAQRVVDPDPRDAPGQRPALTDHAALAPAGRDDLTLDATVTSAYASDATDKNRYAPDAGRADALTAGTAPENAAPKPAHAVPNTRVGAIPALHPAAGIVAQQNIDKAAPHFVIPSVNTPATTLESTIAALEAAISSSAEHWEIDGTDEVPAQAANNVTALHRHPGTDRKTALPRTPDVETPVKAAPTPDQVQGGGTSVAPLRLTSADAVPQPEPRAAHSIVEQPLATLPAREKPVPDSTTDDRTDSTDQLSDDALIDEDTLHDMVVEIVRAELQGQLGERITRNIRKLVRTEVARALAEKQYL</sequence>
<name>A0A1H2XGB0_9RHOB</name>
<evidence type="ECO:0000313" key="3">
    <source>
        <dbReference type="Proteomes" id="UP000198539"/>
    </source>
</evidence>
<feature type="region of interest" description="Disordered" evidence="1">
    <location>
        <begin position="67"/>
        <end position="93"/>
    </location>
</feature>
<organism evidence="2 3">
    <name type="scientific">Roseicitreum antarcticum</name>
    <dbReference type="NCBI Taxonomy" id="564137"/>
    <lineage>
        <taxon>Bacteria</taxon>
        <taxon>Pseudomonadati</taxon>
        <taxon>Pseudomonadota</taxon>
        <taxon>Alphaproteobacteria</taxon>
        <taxon>Rhodobacterales</taxon>
        <taxon>Paracoccaceae</taxon>
        <taxon>Roseicitreum</taxon>
    </lineage>
</organism>
<dbReference type="OrthoDB" id="7875768at2"/>
<dbReference type="AlphaFoldDB" id="A0A1H2XGB0"/>
<feature type="region of interest" description="Disordered" evidence="1">
    <location>
        <begin position="275"/>
        <end position="321"/>
    </location>
</feature>
<feature type="compositionally biased region" description="Basic and acidic residues" evidence="1">
    <location>
        <begin position="295"/>
        <end position="311"/>
    </location>
</feature>
<feature type="region of interest" description="Disordered" evidence="1">
    <location>
        <begin position="224"/>
        <end position="263"/>
    </location>
</feature>
<feature type="region of interest" description="Disordered" evidence="1">
    <location>
        <begin position="25"/>
        <end position="52"/>
    </location>
</feature>
<evidence type="ECO:0000256" key="1">
    <source>
        <dbReference type="SAM" id="MobiDB-lite"/>
    </source>
</evidence>
<dbReference type="Proteomes" id="UP000198539">
    <property type="component" value="Unassembled WGS sequence"/>
</dbReference>
<dbReference type="STRING" id="564137.SAMN04488238_104180"/>
<dbReference type="EMBL" id="FNOM01000004">
    <property type="protein sequence ID" value="SDW91758.1"/>
    <property type="molecule type" value="Genomic_DNA"/>
</dbReference>
<evidence type="ECO:0000313" key="2">
    <source>
        <dbReference type="EMBL" id="SDW91758.1"/>
    </source>
</evidence>